<protein>
    <submittedName>
        <fullName evidence="2">Uncharacterized protein</fullName>
    </submittedName>
</protein>
<accession>A0A5J9TDX1</accession>
<proteinExistence type="predicted"/>
<feature type="region of interest" description="Disordered" evidence="1">
    <location>
        <begin position="66"/>
        <end position="91"/>
    </location>
</feature>
<sequence>MILARVTNPTSIWLHLIATTPSKFVTSIASREARSAASFLDTLSVRGQLQYGLICSVKPSEEIAKSILPQKPPKTAENQPKLNRSSKAQLV</sequence>
<dbReference type="Gramene" id="TVU09407">
    <property type="protein sequence ID" value="TVU09407"/>
    <property type="gene ID" value="EJB05_42879"/>
</dbReference>
<evidence type="ECO:0000313" key="2">
    <source>
        <dbReference type="EMBL" id="TVU09407.1"/>
    </source>
</evidence>
<dbReference type="EMBL" id="RWGY01000039">
    <property type="protein sequence ID" value="TVU09407.1"/>
    <property type="molecule type" value="Genomic_DNA"/>
</dbReference>
<keyword evidence="3" id="KW-1185">Reference proteome</keyword>
<name>A0A5J9TDX1_9POAL</name>
<gene>
    <name evidence="2" type="ORF">EJB05_42879</name>
</gene>
<dbReference type="AlphaFoldDB" id="A0A5J9TDX1"/>
<dbReference type="Proteomes" id="UP000324897">
    <property type="component" value="Chromosome 3"/>
</dbReference>
<feature type="compositionally biased region" description="Polar residues" evidence="1">
    <location>
        <begin position="76"/>
        <end position="91"/>
    </location>
</feature>
<evidence type="ECO:0000256" key="1">
    <source>
        <dbReference type="SAM" id="MobiDB-lite"/>
    </source>
</evidence>
<reference evidence="2 3" key="1">
    <citation type="journal article" date="2019" name="Sci. Rep.">
        <title>A high-quality genome of Eragrostis curvula grass provides insights into Poaceae evolution and supports new strategies to enhance forage quality.</title>
        <authorList>
            <person name="Carballo J."/>
            <person name="Santos B.A.C.M."/>
            <person name="Zappacosta D."/>
            <person name="Garbus I."/>
            <person name="Selva J.P."/>
            <person name="Gallo C.A."/>
            <person name="Diaz A."/>
            <person name="Albertini E."/>
            <person name="Caccamo M."/>
            <person name="Echenique V."/>
        </authorList>
    </citation>
    <scope>NUCLEOTIDE SEQUENCE [LARGE SCALE GENOMIC DNA]</scope>
    <source>
        <strain evidence="3">cv. Victoria</strain>
        <tissue evidence="2">Leaf</tissue>
    </source>
</reference>
<evidence type="ECO:0000313" key="3">
    <source>
        <dbReference type="Proteomes" id="UP000324897"/>
    </source>
</evidence>
<organism evidence="2 3">
    <name type="scientific">Eragrostis curvula</name>
    <name type="common">weeping love grass</name>
    <dbReference type="NCBI Taxonomy" id="38414"/>
    <lineage>
        <taxon>Eukaryota</taxon>
        <taxon>Viridiplantae</taxon>
        <taxon>Streptophyta</taxon>
        <taxon>Embryophyta</taxon>
        <taxon>Tracheophyta</taxon>
        <taxon>Spermatophyta</taxon>
        <taxon>Magnoliopsida</taxon>
        <taxon>Liliopsida</taxon>
        <taxon>Poales</taxon>
        <taxon>Poaceae</taxon>
        <taxon>PACMAD clade</taxon>
        <taxon>Chloridoideae</taxon>
        <taxon>Eragrostideae</taxon>
        <taxon>Eragrostidinae</taxon>
        <taxon>Eragrostis</taxon>
    </lineage>
</organism>
<comment type="caution">
    <text evidence="2">The sequence shown here is derived from an EMBL/GenBank/DDBJ whole genome shotgun (WGS) entry which is preliminary data.</text>
</comment>
<feature type="non-terminal residue" evidence="2">
    <location>
        <position position="1"/>
    </location>
</feature>